<evidence type="ECO:0000313" key="2">
    <source>
        <dbReference type="Proteomes" id="UP000887159"/>
    </source>
</evidence>
<protein>
    <submittedName>
        <fullName evidence="1">Uncharacterized protein</fullName>
    </submittedName>
</protein>
<evidence type="ECO:0000313" key="1">
    <source>
        <dbReference type="EMBL" id="GFY07413.1"/>
    </source>
</evidence>
<dbReference type="Proteomes" id="UP000887159">
    <property type="component" value="Unassembled WGS sequence"/>
</dbReference>
<organism evidence="1 2">
    <name type="scientific">Trichonephila clavipes</name>
    <name type="common">Golden silk orbweaver</name>
    <name type="synonym">Nephila clavipes</name>
    <dbReference type="NCBI Taxonomy" id="2585209"/>
    <lineage>
        <taxon>Eukaryota</taxon>
        <taxon>Metazoa</taxon>
        <taxon>Ecdysozoa</taxon>
        <taxon>Arthropoda</taxon>
        <taxon>Chelicerata</taxon>
        <taxon>Arachnida</taxon>
        <taxon>Araneae</taxon>
        <taxon>Araneomorphae</taxon>
        <taxon>Entelegynae</taxon>
        <taxon>Araneoidea</taxon>
        <taxon>Nephilidae</taxon>
        <taxon>Trichonephila</taxon>
    </lineage>
</organism>
<accession>A0A8X6SI55</accession>
<proteinExistence type="predicted"/>
<dbReference type="AlphaFoldDB" id="A0A8X6SI55"/>
<keyword evidence="2" id="KW-1185">Reference proteome</keyword>
<gene>
    <name evidence="1" type="ORF">TNCV_5085981</name>
</gene>
<sequence length="126" mass="13667">MIALSRVARGSFLIGRCVNVVTSVPVRVPSPCTGSEASRVRTGQWGSPIGSWVFVNFCVHEVLKKTASVFATLRAIFHLENQSSETRRCLLIALATSLGSVWDAKIAVSSANMHKVVLWCIGMSFT</sequence>
<name>A0A8X6SI55_TRICX</name>
<dbReference type="EMBL" id="BMAU01021272">
    <property type="protein sequence ID" value="GFY07413.1"/>
    <property type="molecule type" value="Genomic_DNA"/>
</dbReference>
<comment type="caution">
    <text evidence="1">The sequence shown here is derived from an EMBL/GenBank/DDBJ whole genome shotgun (WGS) entry which is preliminary data.</text>
</comment>
<reference evidence="1" key="1">
    <citation type="submission" date="2020-08" db="EMBL/GenBank/DDBJ databases">
        <title>Multicomponent nature underlies the extraordinary mechanical properties of spider dragline silk.</title>
        <authorList>
            <person name="Kono N."/>
            <person name="Nakamura H."/>
            <person name="Mori M."/>
            <person name="Yoshida Y."/>
            <person name="Ohtoshi R."/>
            <person name="Malay A.D."/>
            <person name="Moran D.A.P."/>
            <person name="Tomita M."/>
            <person name="Numata K."/>
            <person name="Arakawa K."/>
        </authorList>
    </citation>
    <scope>NUCLEOTIDE SEQUENCE</scope>
</reference>